<evidence type="ECO:0000313" key="5">
    <source>
        <dbReference type="Proteomes" id="UP001240171"/>
    </source>
</evidence>
<evidence type="ECO:0000256" key="1">
    <source>
        <dbReference type="SAM" id="MobiDB-lite"/>
    </source>
</evidence>
<keyword evidence="2" id="KW-0812">Transmembrane</keyword>
<dbReference type="RefSeq" id="WP_305024498.1">
    <property type="nucleotide sequence ID" value="NZ_JAUQTB010000006.1"/>
</dbReference>
<dbReference type="InterPro" id="IPR008984">
    <property type="entry name" value="SMAD_FHA_dom_sf"/>
</dbReference>
<proteinExistence type="predicted"/>
<dbReference type="CDD" id="cd00060">
    <property type="entry name" value="FHA"/>
    <property type="match status" value="1"/>
</dbReference>
<keyword evidence="2" id="KW-1133">Transmembrane helix</keyword>
<dbReference type="InterPro" id="IPR045962">
    <property type="entry name" value="DUF6382"/>
</dbReference>
<feature type="region of interest" description="Disordered" evidence="1">
    <location>
        <begin position="338"/>
        <end position="362"/>
    </location>
</feature>
<dbReference type="Proteomes" id="UP001240171">
    <property type="component" value="Unassembled WGS sequence"/>
</dbReference>
<evidence type="ECO:0000259" key="3">
    <source>
        <dbReference type="PROSITE" id="PS50006"/>
    </source>
</evidence>
<comment type="caution">
    <text evidence="4">The sequence shown here is derived from an EMBL/GenBank/DDBJ whole genome shotgun (WGS) entry which is preliminary data.</text>
</comment>
<feature type="compositionally biased region" description="Basic and acidic residues" evidence="1">
    <location>
        <begin position="254"/>
        <end position="268"/>
    </location>
</feature>
<evidence type="ECO:0000256" key="2">
    <source>
        <dbReference type="SAM" id="Phobius"/>
    </source>
</evidence>
<keyword evidence="5" id="KW-1185">Reference proteome</keyword>
<dbReference type="PROSITE" id="PS50006">
    <property type="entry name" value="FHA_DOMAIN"/>
    <property type="match status" value="1"/>
</dbReference>
<name>A0ABT9CI05_9BACL</name>
<organism evidence="4 5">
    <name type="scientific">Paenibacillus lacisoli</name>
    <dbReference type="NCBI Taxonomy" id="3064525"/>
    <lineage>
        <taxon>Bacteria</taxon>
        <taxon>Bacillati</taxon>
        <taxon>Bacillota</taxon>
        <taxon>Bacilli</taxon>
        <taxon>Bacillales</taxon>
        <taxon>Paenibacillaceae</taxon>
        <taxon>Paenibacillus</taxon>
    </lineage>
</organism>
<feature type="region of interest" description="Disordered" evidence="1">
    <location>
        <begin position="241"/>
        <end position="268"/>
    </location>
</feature>
<gene>
    <name evidence="4" type="ORF">Q5741_12880</name>
</gene>
<sequence>MNQLNRIQTGMMTSNAIPRLLPLSIREIDFQVTLQYDITGRRMFSHQLKSHKIGIMDMYTLLFELCETLLNGRIYMLDIRNFILDEQYMFVDATGELSSVFFCYVPLQEPDDTPVQVRFSRLVTRLMPHVKELSGSGIQTILNQCAAEPFDLRLLHEILLNLLNDDNPSRSSYAQNMSTAGVHGLHIASGQLPHKRNMDGWGPEKFQHSDGSRMSMKLEEIPDETGPTIPHNRKEARNSLFHPANQRYEPGNVPKHENKLEEAEGEDGLKESSARRTYVGLGGLLVSAVGWRFFYLAEATVMNLVISGAVTIVMAAVSLLAWNGRLFELGIKKAKEDETEEWRWNQADSEAVEEKAGTETEQPDWARVVQAVNASHDMECGSQSFSARENLSFNQMEGAGGGVGELSMLNPVGYLHFPGEAPAGDKGVATVLLKASSGAQKDPSAQHSARSFGYLERQTADSGQKERIELHRGSFLIGRAEGAVQYVESSVGASRTHVELSRRQDRYVIKDLASSNGTTLRGELMIPYKEYLLDHGDTFSFAGASYTFRSTA</sequence>
<feature type="transmembrane region" description="Helical" evidence="2">
    <location>
        <begin position="301"/>
        <end position="322"/>
    </location>
</feature>
<accession>A0ABT9CI05</accession>
<keyword evidence="2" id="KW-0472">Membrane</keyword>
<dbReference type="Pfam" id="PF19909">
    <property type="entry name" value="DUF6382"/>
    <property type="match status" value="1"/>
</dbReference>
<dbReference type="Pfam" id="PF00498">
    <property type="entry name" value="FHA"/>
    <property type="match status" value="1"/>
</dbReference>
<dbReference type="Gene3D" id="2.60.200.20">
    <property type="match status" value="1"/>
</dbReference>
<dbReference type="InterPro" id="IPR000253">
    <property type="entry name" value="FHA_dom"/>
</dbReference>
<feature type="domain" description="FHA" evidence="3">
    <location>
        <begin position="475"/>
        <end position="525"/>
    </location>
</feature>
<dbReference type="SUPFAM" id="SSF49879">
    <property type="entry name" value="SMAD/FHA domain"/>
    <property type="match status" value="1"/>
</dbReference>
<dbReference type="SMART" id="SM00240">
    <property type="entry name" value="FHA"/>
    <property type="match status" value="1"/>
</dbReference>
<protein>
    <submittedName>
        <fullName evidence="4">DUF6382 domain-containing protein</fullName>
    </submittedName>
</protein>
<dbReference type="EMBL" id="JAUQTB010000006">
    <property type="protein sequence ID" value="MDO7907301.1"/>
    <property type="molecule type" value="Genomic_DNA"/>
</dbReference>
<reference evidence="4 5" key="1">
    <citation type="submission" date="2023-07" db="EMBL/GenBank/DDBJ databases">
        <title>Paenibacillus sp. JX-17 nov. isolated from soil.</title>
        <authorList>
            <person name="Wan Y."/>
            <person name="Liu B."/>
        </authorList>
    </citation>
    <scope>NUCLEOTIDE SEQUENCE [LARGE SCALE GENOMIC DNA]</scope>
    <source>
        <strain evidence="4 5">JX-17</strain>
    </source>
</reference>
<feature type="transmembrane region" description="Helical" evidence="2">
    <location>
        <begin position="278"/>
        <end position="295"/>
    </location>
</feature>
<evidence type="ECO:0000313" key="4">
    <source>
        <dbReference type="EMBL" id="MDO7907301.1"/>
    </source>
</evidence>